<name>A0ACC1P5W8_9PEZI</name>
<dbReference type="Proteomes" id="UP001143856">
    <property type="component" value="Unassembled WGS sequence"/>
</dbReference>
<protein>
    <submittedName>
        <fullName evidence="1">Uncharacterized protein</fullName>
    </submittedName>
</protein>
<evidence type="ECO:0000313" key="2">
    <source>
        <dbReference type="Proteomes" id="UP001143856"/>
    </source>
</evidence>
<organism evidence="1 2">
    <name type="scientific">Xylaria curta</name>
    <dbReference type="NCBI Taxonomy" id="42375"/>
    <lineage>
        <taxon>Eukaryota</taxon>
        <taxon>Fungi</taxon>
        <taxon>Dikarya</taxon>
        <taxon>Ascomycota</taxon>
        <taxon>Pezizomycotina</taxon>
        <taxon>Sordariomycetes</taxon>
        <taxon>Xylariomycetidae</taxon>
        <taxon>Xylariales</taxon>
        <taxon>Xylariaceae</taxon>
        <taxon>Xylaria</taxon>
    </lineage>
</organism>
<sequence>MLSAGLPSTRKAIIQDAAGRPIYDEKVPMPTSLDPGMVLIKTAAVAMNPSDYKLSAAFPSPGAIVGIDFAGTVVALDQGVRDIKPDLGIGDFVCGASHAGIAGHGAFAQYVVAHAGMLMQIPQEDGGTTIPTEHAATLATALATCTLAFWGPGQDSLHLEGTPLAPLTAPLPVLVYGGSTATGTIAIQLLRLSGYDPIATCSPHNFSLCKSRGASAVFDYKPRDVGIQIKTHTKNRLKAVIDCISDEQSVETCFSALARVGGRYVSLEFVPEELLSRRKAVKTGFVLAYEISGQGTKLGGSYNKEADPKKLELGIRYFSLFEGLLRDRRLVTHPVQSLNSVGLQEVLQGLKMLQGGTISGKKLVVQLF</sequence>
<evidence type="ECO:0000313" key="1">
    <source>
        <dbReference type="EMBL" id="KAJ2987028.1"/>
    </source>
</evidence>
<dbReference type="EMBL" id="JAPDGR010000856">
    <property type="protein sequence ID" value="KAJ2987028.1"/>
    <property type="molecule type" value="Genomic_DNA"/>
</dbReference>
<keyword evidence="2" id="KW-1185">Reference proteome</keyword>
<accession>A0ACC1P5W8</accession>
<comment type="caution">
    <text evidence="1">The sequence shown here is derived from an EMBL/GenBank/DDBJ whole genome shotgun (WGS) entry which is preliminary data.</text>
</comment>
<gene>
    <name evidence="1" type="ORF">NUW58_g4731</name>
</gene>
<proteinExistence type="predicted"/>
<reference evidence="1" key="1">
    <citation type="submission" date="2022-10" db="EMBL/GenBank/DDBJ databases">
        <title>Genome Sequence of Xylaria curta.</title>
        <authorList>
            <person name="Buettner E."/>
        </authorList>
    </citation>
    <scope>NUCLEOTIDE SEQUENCE</scope>
    <source>
        <strain evidence="1">Babe10</strain>
    </source>
</reference>